<evidence type="ECO:0000259" key="3">
    <source>
        <dbReference type="Pfam" id="PF04509"/>
    </source>
</evidence>
<dbReference type="OrthoDB" id="9812187at2"/>
<dbReference type="InterPro" id="IPR007597">
    <property type="entry name" value="CheC"/>
</dbReference>
<organism evidence="4 5">
    <name type="scientific">Halalkalibacter okhensis</name>
    <dbReference type="NCBI Taxonomy" id="333138"/>
    <lineage>
        <taxon>Bacteria</taxon>
        <taxon>Bacillati</taxon>
        <taxon>Bacillota</taxon>
        <taxon>Bacilli</taxon>
        <taxon>Bacillales</taxon>
        <taxon>Bacillaceae</taxon>
        <taxon>Halalkalibacter</taxon>
    </lineage>
</organism>
<dbReference type="Pfam" id="PF04509">
    <property type="entry name" value="CheC"/>
    <property type="match status" value="2"/>
</dbReference>
<dbReference type="RefSeq" id="WP_034629606.1">
    <property type="nucleotide sequence ID" value="NZ_JRJU01000015.1"/>
</dbReference>
<feature type="domain" description="CheC-like protein" evidence="3">
    <location>
        <begin position="112"/>
        <end position="148"/>
    </location>
</feature>
<feature type="domain" description="CheC-like protein" evidence="3">
    <location>
        <begin position="12"/>
        <end position="46"/>
    </location>
</feature>
<dbReference type="PANTHER" id="PTHR43693:SF1">
    <property type="entry name" value="PROTEIN PHOSPHATASE CHEZ"/>
    <property type="match status" value="1"/>
</dbReference>
<dbReference type="SUPFAM" id="SSF103039">
    <property type="entry name" value="CheC-like"/>
    <property type="match status" value="1"/>
</dbReference>
<protein>
    <submittedName>
        <fullName evidence="4">Chemotaxis protein CheY</fullName>
    </submittedName>
</protein>
<keyword evidence="2" id="KW-0378">Hydrolase</keyword>
<dbReference type="AlphaFoldDB" id="A0A0B0IB19"/>
<dbReference type="EMBL" id="JRJU01000015">
    <property type="protein sequence ID" value="KHF39758.1"/>
    <property type="molecule type" value="Genomic_DNA"/>
</dbReference>
<dbReference type="InterPro" id="IPR028976">
    <property type="entry name" value="CheC-like_sf"/>
</dbReference>
<evidence type="ECO:0000256" key="2">
    <source>
        <dbReference type="ARBA" id="ARBA00022801"/>
    </source>
</evidence>
<dbReference type="eggNOG" id="COG1776">
    <property type="taxonomic scope" value="Bacteria"/>
</dbReference>
<gene>
    <name evidence="4" type="ORF">LQ50_13030</name>
</gene>
<dbReference type="STRING" id="333138.LQ50_13030"/>
<sequence length="213" mass="23125">MGEFIQKLKPHHLDVLKEIGNIGARHAATALSQLVNKTIDMSVPAVRVVSFQDLPEQVGGAETKVAAIFLRIDGEAPGSMFFISTIENTEKMIRHITSINSFQLDEPPFEEMGVSALLEVGNILAGSYLSSLADFTRLSLQPSVPEFSVDMAGAIVSYGLIPLSQVADYAIVVDTHMTELGEVEHPISGHFFLLPDPDSFEKIFTALGVNVNE</sequence>
<dbReference type="PANTHER" id="PTHR43693">
    <property type="entry name" value="PROTEIN PHOSPHATASE CHEZ"/>
    <property type="match status" value="1"/>
</dbReference>
<name>A0A0B0IB19_9BACI</name>
<keyword evidence="5" id="KW-1185">Reference proteome</keyword>
<dbReference type="Gene3D" id="3.40.1550.10">
    <property type="entry name" value="CheC-like"/>
    <property type="match status" value="1"/>
</dbReference>
<evidence type="ECO:0000313" key="4">
    <source>
        <dbReference type="EMBL" id="KHF39758.1"/>
    </source>
</evidence>
<dbReference type="GO" id="GO:0006935">
    <property type="term" value="P:chemotaxis"/>
    <property type="evidence" value="ECO:0007669"/>
    <property type="project" value="UniProtKB-KW"/>
</dbReference>
<dbReference type="CDD" id="cd17909">
    <property type="entry name" value="CheC_ClassI"/>
    <property type="match status" value="1"/>
</dbReference>
<accession>A0A0B0IB19</accession>
<evidence type="ECO:0000256" key="1">
    <source>
        <dbReference type="ARBA" id="ARBA00022500"/>
    </source>
</evidence>
<dbReference type="GO" id="GO:0016787">
    <property type="term" value="F:hydrolase activity"/>
    <property type="evidence" value="ECO:0007669"/>
    <property type="project" value="UniProtKB-KW"/>
</dbReference>
<reference evidence="4 5" key="1">
    <citation type="submission" date="2014-09" db="EMBL/GenBank/DDBJ databases">
        <title>Genome sequencing and annotation of Bacillus Okhensis strain Kh10-101T.</title>
        <authorList>
            <person name="Prakash J.S."/>
        </authorList>
    </citation>
    <scope>NUCLEOTIDE SEQUENCE [LARGE SCALE GENOMIC DNA]</scope>
    <source>
        <strain evidence="5">Kh10-101T</strain>
    </source>
</reference>
<evidence type="ECO:0000313" key="5">
    <source>
        <dbReference type="Proteomes" id="UP000030832"/>
    </source>
</evidence>
<comment type="caution">
    <text evidence="4">The sequence shown here is derived from an EMBL/GenBank/DDBJ whole genome shotgun (WGS) entry which is preliminary data.</text>
</comment>
<keyword evidence="1" id="KW-0145">Chemotaxis</keyword>
<dbReference type="Proteomes" id="UP000030832">
    <property type="component" value="Unassembled WGS sequence"/>
</dbReference>
<dbReference type="InterPro" id="IPR050992">
    <property type="entry name" value="CheZ_family_phosphatases"/>
</dbReference>
<proteinExistence type="predicted"/>